<sequence length="276" mass="30498">MNTNIFKIFGLVVSFLFVIACTNEEATEQLDESTFITEEAELSAKVDNATEVISDTFLQVFENEEAPVRIPGHRFLPDCATVTVSMTNTTKNVTVDFGSEGCVLDNGNVLKGKLIMAYAIDTEARTLVIEYSLENFYVNETQFEGSRSVTRQKENENGNPQYAMAMDLTITFADGTTATRSGTKTREWIEGSFNGNWGDNVFLINGSWSTTFRNGNTHSTTIVTPLRREASCRFIVSGAVELVRSRFTGTLDYGDGACDNLATFENGAGDIREIRL</sequence>
<dbReference type="OrthoDB" id="1114031at2"/>
<reference evidence="1 2" key="1">
    <citation type="submission" date="2019-02" db="EMBL/GenBank/DDBJ databases">
        <title>Genomic Encyclopedia of Type Strains, Phase IV (KMG-IV): sequencing the most valuable type-strain genomes for metagenomic binning, comparative biology and taxonomic classification.</title>
        <authorList>
            <person name="Goeker M."/>
        </authorList>
    </citation>
    <scope>NUCLEOTIDE SEQUENCE [LARGE SCALE GENOMIC DNA]</scope>
    <source>
        <strain evidence="1 2">DSM 17196</strain>
    </source>
</reference>
<evidence type="ECO:0000313" key="2">
    <source>
        <dbReference type="Proteomes" id="UP000292262"/>
    </source>
</evidence>
<dbReference type="AlphaFoldDB" id="A0A4Q7NX93"/>
<keyword evidence="2" id="KW-1185">Reference proteome</keyword>
<evidence type="ECO:0008006" key="3">
    <source>
        <dbReference type="Google" id="ProtNLM"/>
    </source>
</evidence>
<dbReference type="RefSeq" id="WP_130287619.1">
    <property type="nucleotide sequence ID" value="NZ_SGXE01000005.1"/>
</dbReference>
<organism evidence="1 2">
    <name type="scientific">Aquimarina brevivitae</name>
    <dbReference type="NCBI Taxonomy" id="323412"/>
    <lineage>
        <taxon>Bacteria</taxon>
        <taxon>Pseudomonadati</taxon>
        <taxon>Bacteroidota</taxon>
        <taxon>Flavobacteriia</taxon>
        <taxon>Flavobacteriales</taxon>
        <taxon>Flavobacteriaceae</taxon>
        <taxon>Aquimarina</taxon>
    </lineage>
</organism>
<evidence type="ECO:0000313" key="1">
    <source>
        <dbReference type="EMBL" id="RZS91991.1"/>
    </source>
</evidence>
<dbReference type="PROSITE" id="PS51257">
    <property type="entry name" value="PROKAR_LIPOPROTEIN"/>
    <property type="match status" value="1"/>
</dbReference>
<dbReference type="Proteomes" id="UP000292262">
    <property type="component" value="Unassembled WGS sequence"/>
</dbReference>
<name>A0A4Q7NX93_9FLAO</name>
<proteinExistence type="predicted"/>
<gene>
    <name evidence="1" type="ORF">EV197_3099</name>
</gene>
<comment type="caution">
    <text evidence="1">The sequence shown here is derived from an EMBL/GenBank/DDBJ whole genome shotgun (WGS) entry which is preliminary data.</text>
</comment>
<dbReference type="EMBL" id="SGXE01000005">
    <property type="protein sequence ID" value="RZS91991.1"/>
    <property type="molecule type" value="Genomic_DNA"/>
</dbReference>
<protein>
    <recommendedName>
        <fullName evidence="3">Lipoprotein</fullName>
    </recommendedName>
</protein>
<accession>A0A4Q7NX93</accession>